<organism evidence="1 2">
    <name type="scientific">Corchorus capsularis</name>
    <name type="common">Jute</name>
    <dbReference type="NCBI Taxonomy" id="210143"/>
    <lineage>
        <taxon>Eukaryota</taxon>
        <taxon>Viridiplantae</taxon>
        <taxon>Streptophyta</taxon>
        <taxon>Embryophyta</taxon>
        <taxon>Tracheophyta</taxon>
        <taxon>Spermatophyta</taxon>
        <taxon>Magnoliopsida</taxon>
        <taxon>eudicotyledons</taxon>
        <taxon>Gunneridae</taxon>
        <taxon>Pentapetalae</taxon>
        <taxon>rosids</taxon>
        <taxon>malvids</taxon>
        <taxon>Malvales</taxon>
        <taxon>Malvaceae</taxon>
        <taxon>Grewioideae</taxon>
        <taxon>Apeibeae</taxon>
        <taxon>Corchorus</taxon>
    </lineage>
</organism>
<accession>A0A1R3J4S2</accession>
<proteinExistence type="predicted"/>
<evidence type="ECO:0000313" key="1">
    <source>
        <dbReference type="EMBL" id="OMO89810.1"/>
    </source>
</evidence>
<dbReference type="EMBL" id="AWWV01008582">
    <property type="protein sequence ID" value="OMO89810.1"/>
    <property type="molecule type" value="Genomic_DNA"/>
</dbReference>
<reference evidence="1 2" key="1">
    <citation type="submission" date="2013-09" db="EMBL/GenBank/DDBJ databases">
        <title>Corchorus capsularis genome sequencing.</title>
        <authorList>
            <person name="Alam M."/>
            <person name="Haque M.S."/>
            <person name="Islam M.S."/>
            <person name="Emdad E.M."/>
            <person name="Islam M.M."/>
            <person name="Ahmed B."/>
            <person name="Halim A."/>
            <person name="Hossen Q.M.M."/>
            <person name="Hossain M.Z."/>
            <person name="Ahmed R."/>
            <person name="Khan M.M."/>
            <person name="Islam R."/>
            <person name="Rashid M.M."/>
            <person name="Khan S.A."/>
            <person name="Rahman M.S."/>
            <person name="Alam M."/>
        </authorList>
    </citation>
    <scope>NUCLEOTIDE SEQUENCE [LARGE SCALE GENOMIC DNA]</scope>
    <source>
        <strain evidence="2">cv. CVL-1</strain>
        <tissue evidence="1">Whole seedling</tissue>
    </source>
</reference>
<dbReference type="AlphaFoldDB" id="A0A1R3J4S2"/>
<gene>
    <name evidence="1" type="ORF">CCACVL1_07619</name>
</gene>
<protein>
    <submittedName>
        <fullName evidence="1">Uncharacterized protein</fullName>
    </submittedName>
</protein>
<comment type="caution">
    <text evidence="1">The sequence shown here is derived from an EMBL/GenBank/DDBJ whole genome shotgun (WGS) entry which is preliminary data.</text>
</comment>
<sequence length="20" mass="2135">MACLAWTALPAPNSFDTLVL</sequence>
<keyword evidence="2" id="KW-1185">Reference proteome</keyword>
<dbReference type="Gramene" id="OMO89810">
    <property type="protein sequence ID" value="OMO89810"/>
    <property type="gene ID" value="CCACVL1_07619"/>
</dbReference>
<dbReference type="Proteomes" id="UP000188268">
    <property type="component" value="Unassembled WGS sequence"/>
</dbReference>
<name>A0A1R3J4S2_COCAP</name>
<evidence type="ECO:0000313" key="2">
    <source>
        <dbReference type="Proteomes" id="UP000188268"/>
    </source>
</evidence>